<proteinExistence type="predicted"/>
<reference evidence="1 2" key="1">
    <citation type="submission" date="2024-10" db="EMBL/GenBank/DDBJ databases">
        <title>Novel secondary metabolite-producing bacteria for plant disease control.</title>
        <authorList>
            <person name="Chevrette M."/>
        </authorList>
    </citation>
    <scope>NUCLEOTIDE SEQUENCE [LARGE SCALE GENOMIC DNA]</scope>
    <source>
        <strain evidence="1 2">J30 TE3557</strain>
    </source>
</reference>
<dbReference type="RefSeq" id="WP_404593398.1">
    <property type="nucleotide sequence ID" value="NZ_JBIYEW010000003.1"/>
</dbReference>
<dbReference type="PANTHER" id="PTHR35368">
    <property type="entry name" value="HYDROPEROXIDE REDUCTASE"/>
    <property type="match status" value="1"/>
</dbReference>
<protein>
    <submittedName>
        <fullName evidence="1">Redox protein</fullName>
    </submittedName>
</protein>
<dbReference type="InterPro" id="IPR036102">
    <property type="entry name" value="OsmC/Ohrsf"/>
</dbReference>
<dbReference type="InterPro" id="IPR003718">
    <property type="entry name" value="OsmC/Ohr_fam"/>
</dbReference>
<dbReference type="Pfam" id="PF02566">
    <property type="entry name" value="OsmC"/>
    <property type="match status" value="1"/>
</dbReference>
<keyword evidence="2" id="KW-1185">Reference proteome</keyword>
<comment type="caution">
    <text evidence="1">The sequence shown here is derived from an EMBL/GenBank/DDBJ whole genome shotgun (WGS) entry which is preliminary data.</text>
</comment>
<evidence type="ECO:0000313" key="1">
    <source>
        <dbReference type="EMBL" id="MFK4637543.1"/>
    </source>
</evidence>
<dbReference type="SUPFAM" id="SSF82784">
    <property type="entry name" value="OsmC-like"/>
    <property type="match status" value="1"/>
</dbReference>
<dbReference type="EMBL" id="JBIYEW010000003">
    <property type="protein sequence ID" value="MFK4637543.1"/>
    <property type="molecule type" value="Genomic_DNA"/>
</dbReference>
<dbReference type="Proteomes" id="UP001620520">
    <property type="component" value="Unassembled WGS sequence"/>
</dbReference>
<name>A0ABW8N0L9_9MICC</name>
<organism evidence="1 2">
    <name type="scientific">Paenarthrobacter histidinolovorans</name>
    <dbReference type="NCBI Taxonomy" id="43664"/>
    <lineage>
        <taxon>Bacteria</taxon>
        <taxon>Bacillati</taxon>
        <taxon>Actinomycetota</taxon>
        <taxon>Actinomycetes</taxon>
        <taxon>Micrococcales</taxon>
        <taxon>Micrococcaceae</taxon>
        <taxon>Paenarthrobacter</taxon>
    </lineage>
</organism>
<gene>
    <name evidence="1" type="ORF">ABIA52_000432</name>
</gene>
<accession>A0ABW8N0L9</accession>
<evidence type="ECO:0000313" key="2">
    <source>
        <dbReference type="Proteomes" id="UP001620520"/>
    </source>
</evidence>
<dbReference type="InterPro" id="IPR052924">
    <property type="entry name" value="OsmC/Ohr_hydroprdx_reductase"/>
</dbReference>
<dbReference type="InterPro" id="IPR015946">
    <property type="entry name" value="KH_dom-like_a/b"/>
</dbReference>
<dbReference type="PANTHER" id="PTHR35368:SF1">
    <property type="entry name" value="HYDROPEROXIDE REDUCTASE"/>
    <property type="match status" value="1"/>
</dbReference>
<sequence>MSTTIARPFVDPAALKATVEAVSARRELGQVTFTAFSESAGGLTSRTETGPLLQAGVPDETRHGKYTLHSDEPVPLLGTDTAPSPAEYVLKALAGCYIVTLSTLAASRNITLEKIQLTLSFDIDLSGFLGIDDSVRKGATSIQVDVELESPDAPREVLADLAKALETTSPIRDTLANPVQVITTLV</sequence>
<dbReference type="Gene3D" id="3.30.300.20">
    <property type="match status" value="1"/>
</dbReference>